<keyword evidence="2" id="KW-1185">Reference proteome</keyword>
<sequence length="250" mass="26845">MSLIDLPLVKLTNPDASLPGLFVLHLNNGVENRITQQLISEITQALDHIDERLDRLSGEDATKGGALITTSSGKFFSNGLAIDDAIATGDAFYLPFMRMLARILTFRVPTIAALNGHAFAGGCMLALAHDYRVMRADRGWIAMNEIDLGIPLMPGMAAIVRCKVQGAHLRDCVLTAHRFKASDAVAAGFVDRAVQESELNDAAMQYARALAPKARGLGSVLHQIKAEIYRDTVSLLLAGGTSPGGYMAKL</sequence>
<evidence type="ECO:0000313" key="2">
    <source>
        <dbReference type="Proteomes" id="UP001140096"/>
    </source>
</evidence>
<dbReference type="EMBL" id="JANBUP010000050">
    <property type="protein sequence ID" value="KAJ2813495.1"/>
    <property type="molecule type" value="Genomic_DNA"/>
</dbReference>
<comment type="caution">
    <text evidence="1">The sequence shown here is derived from an EMBL/GenBank/DDBJ whole genome shotgun (WGS) entry which is preliminary data.</text>
</comment>
<dbReference type="Proteomes" id="UP001140096">
    <property type="component" value="Unassembled WGS sequence"/>
</dbReference>
<reference evidence="1" key="1">
    <citation type="submission" date="2022-07" db="EMBL/GenBank/DDBJ databases">
        <title>Phylogenomic reconstructions and comparative analyses of Kickxellomycotina fungi.</title>
        <authorList>
            <person name="Reynolds N.K."/>
            <person name="Stajich J.E."/>
            <person name="Barry K."/>
            <person name="Grigoriev I.V."/>
            <person name="Crous P."/>
            <person name="Smith M.E."/>
        </authorList>
    </citation>
    <scope>NUCLEOTIDE SEQUENCE</scope>
    <source>
        <strain evidence="1">CBS 102833</strain>
    </source>
</reference>
<accession>A0ACC1LRI4</accession>
<proteinExistence type="predicted"/>
<organism evidence="1 2">
    <name type="scientific">Coemansia furcata</name>
    <dbReference type="NCBI Taxonomy" id="417177"/>
    <lineage>
        <taxon>Eukaryota</taxon>
        <taxon>Fungi</taxon>
        <taxon>Fungi incertae sedis</taxon>
        <taxon>Zoopagomycota</taxon>
        <taxon>Kickxellomycotina</taxon>
        <taxon>Kickxellomycetes</taxon>
        <taxon>Kickxellales</taxon>
        <taxon>Kickxellaceae</taxon>
        <taxon>Coemansia</taxon>
    </lineage>
</organism>
<evidence type="ECO:0000313" key="1">
    <source>
        <dbReference type="EMBL" id="KAJ2813495.1"/>
    </source>
</evidence>
<protein>
    <submittedName>
        <fullName evidence="1">Uncharacterized protein</fullName>
    </submittedName>
</protein>
<gene>
    <name evidence="1" type="ORF">H4S07_000647</name>
</gene>
<name>A0ACC1LRI4_9FUNG</name>